<dbReference type="InterPro" id="IPR000157">
    <property type="entry name" value="TIR_dom"/>
</dbReference>
<evidence type="ECO:0000313" key="3">
    <source>
        <dbReference type="Proteomes" id="UP000706151"/>
    </source>
</evidence>
<feature type="domain" description="TIR" evidence="1">
    <location>
        <begin position="1"/>
        <end position="128"/>
    </location>
</feature>
<evidence type="ECO:0000313" key="2">
    <source>
        <dbReference type="EMBL" id="MBK7953669.1"/>
    </source>
</evidence>
<sequence length="421" mass="46440">MSDIFICYSRSDRALADQLVQRLSAAGWSVFIDVQTRVGERWHKAIQREMEAAQAFVALWSERSVDSDYVLEEAEYGKRKGILFPAFIEPVDFPYGFSRIQTTDLIGWAGETNHPGLAQLLDALRQQLAGREAPPLPFPATLPSSPDTSVTSGFTAGQTFRDPLKSGGEGPLMVVIPAGRFRMGSPADEPECEESEGPQHEVIIGQPFAIGVHTVTFDDYDRYADVSGSQKPGGAWGRGSLPVINVSWDDAQAYSQWLGEQTGRAYRLPSEAEWEYACRAGTTTPFHYGSQITTDQANFNGGFMYNGSVEGKWRVHTVPVGSFPPNAFGLHDMHGNVWEWCQDPWHEDYQGAPADGSVWEAGGSSFRVVRGGSWYYTPADCRAAHRARFASIIRDLSIGFRVRRGVPIELLGALPTRALPL</sequence>
<reference evidence="2 3" key="1">
    <citation type="submission" date="2020-10" db="EMBL/GenBank/DDBJ databases">
        <title>Connecting structure to function with the recovery of over 1000 high-quality activated sludge metagenome-assembled genomes encoding full-length rRNA genes using long-read sequencing.</title>
        <authorList>
            <person name="Singleton C.M."/>
            <person name="Petriglieri F."/>
            <person name="Kristensen J.M."/>
            <person name="Kirkegaard R.H."/>
            <person name="Michaelsen T.Y."/>
            <person name="Andersen M.H."/>
            <person name="Karst S.M."/>
            <person name="Dueholm M.S."/>
            <person name="Nielsen P.H."/>
            <person name="Albertsen M."/>
        </authorList>
    </citation>
    <scope>NUCLEOTIDE SEQUENCE [LARGE SCALE GENOMIC DNA]</scope>
    <source>
        <strain evidence="2">Fred_18-Q3-R57-64_BAT3C.720</strain>
    </source>
</reference>
<protein>
    <submittedName>
        <fullName evidence="2">SUMF1/EgtB/PvdO family nonheme iron enzyme</fullName>
    </submittedName>
</protein>
<dbReference type="InterPro" id="IPR042095">
    <property type="entry name" value="SUMF_sf"/>
</dbReference>
<dbReference type="SMART" id="SM00255">
    <property type="entry name" value="TIR"/>
    <property type="match status" value="1"/>
</dbReference>
<name>A0A935W424_9PROT</name>
<dbReference type="AlphaFoldDB" id="A0A935W424"/>
<dbReference type="GO" id="GO:0120147">
    <property type="term" value="F:formylglycine-generating oxidase activity"/>
    <property type="evidence" value="ECO:0007669"/>
    <property type="project" value="TreeGrafter"/>
</dbReference>
<dbReference type="PANTHER" id="PTHR23150:SF35">
    <property type="entry name" value="BLL6746 PROTEIN"/>
    <property type="match status" value="1"/>
</dbReference>
<dbReference type="InterPro" id="IPR016187">
    <property type="entry name" value="CTDL_fold"/>
</dbReference>
<dbReference type="EMBL" id="JADJOT010000006">
    <property type="protein sequence ID" value="MBK7953669.1"/>
    <property type="molecule type" value="Genomic_DNA"/>
</dbReference>
<dbReference type="PROSITE" id="PS50104">
    <property type="entry name" value="TIR"/>
    <property type="match status" value="1"/>
</dbReference>
<dbReference type="SUPFAM" id="SSF52200">
    <property type="entry name" value="Toll/Interleukin receptor TIR domain"/>
    <property type="match status" value="1"/>
</dbReference>
<dbReference type="Proteomes" id="UP000706151">
    <property type="component" value="Unassembled WGS sequence"/>
</dbReference>
<dbReference type="Pfam" id="PF13676">
    <property type="entry name" value="TIR_2"/>
    <property type="match status" value="1"/>
</dbReference>
<dbReference type="GO" id="GO:0007165">
    <property type="term" value="P:signal transduction"/>
    <property type="evidence" value="ECO:0007669"/>
    <property type="project" value="InterPro"/>
</dbReference>
<dbReference type="Gene3D" id="3.90.1580.10">
    <property type="entry name" value="paralog of FGE (formylglycine-generating enzyme)"/>
    <property type="match status" value="1"/>
</dbReference>
<dbReference type="Pfam" id="PF03781">
    <property type="entry name" value="FGE-sulfatase"/>
    <property type="match status" value="1"/>
</dbReference>
<dbReference type="SUPFAM" id="SSF56436">
    <property type="entry name" value="C-type lectin-like"/>
    <property type="match status" value="1"/>
</dbReference>
<gene>
    <name evidence="2" type="ORF">IPK02_06700</name>
</gene>
<evidence type="ECO:0000259" key="1">
    <source>
        <dbReference type="PROSITE" id="PS50104"/>
    </source>
</evidence>
<accession>A0A935W424</accession>
<dbReference type="Gene3D" id="3.40.50.10140">
    <property type="entry name" value="Toll/interleukin-1 receptor homology (TIR) domain"/>
    <property type="match status" value="1"/>
</dbReference>
<dbReference type="PANTHER" id="PTHR23150">
    <property type="entry name" value="SULFATASE MODIFYING FACTOR 1, 2"/>
    <property type="match status" value="1"/>
</dbReference>
<dbReference type="InterPro" id="IPR005532">
    <property type="entry name" value="SUMF_dom"/>
</dbReference>
<organism evidence="2 3">
    <name type="scientific">Candidatus Accumulibacter affinis</name>
    <dbReference type="NCBI Taxonomy" id="2954384"/>
    <lineage>
        <taxon>Bacteria</taxon>
        <taxon>Pseudomonadati</taxon>
        <taxon>Pseudomonadota</taxon>
        <taxon>Betaproteobacteria</taxon>
        <taxon>Candidatus Accumulibacter</taxon>
    </lineage>
</organism>
<dbReference type="InterPro" id="IPR035897">
    <property type="entry name" value="Toll_tir_struct_dom_sf"/>
</dbReference>
<dbReference type="InterPro" id="IPR051043">
    <property type="entry name" value="Sulfatase_Mod_Factor_Kinase"/>
</dbReference>
<comment type="caution">
    <text evidence="2">The sequence shown here is derived from an EMBL/GenBank/DDBJ whole genome shotgun (WGS) entry which is preliminary data.</text>
</comment>
<proteinExistence type="predicted"/>